<dbReference type="GeneID" id="96615755"/>
<dbReference type="InterPro" id="IPR058238">
    <property type="entry name" value="Lant_leader_dom"/>
</dbReference>
<sequence>MKKQLKTKLALNKETVAKLNEEQMELVAGGQAAAAGSTVVIDIPILSAAEAEGGSCGKQSIIASKTCPVTSTCGCSCK</sequence>
<reference evidence="2" key="1">
    <citation type="submission" date="2016-10" db="EMBL/GenBank/DDBJ databases">
        <authorList>
            <person name="Varghese N."/>
            <person name="Submissions S."/>
        </authorList>
    </citation>
    <scope>NUCLEOTIDE SEQUENCE [LARGE SCALE GENOMIC DNA]</scope>
    <source>
        <strain evidence="2">DSM 18130</strain>
    </source>
</reference>
<dbReference type="AlphaFoldDB" id="A0A1I0SWC9"/>
<gene>
    <name evidence="1" type="ORF">SAMN04488511_103248</name>
</gene>
<accession>A0A1I0SWC9</accession>
<dbReference type="STRING" id="332999.SAMN04488511_103248"/>
<dbReference type="OrthoDB" id="776064at2"/>
<name>A0A1I0SWC9_9SPHI</name>
<dbReference type="EMBL" id="FOJM01000003">
    <property type="protein sequence ID" value="SFA43076.1"/>
    <property type="molecule type" value="Genomic_DNA"/>
</dbReference>
<dbReference type="Proteomes" id="UP000198836">
    <property type="component" value="Unassembled WGS sequence"/>
</dbReference>
<proteinExistence type="predicted"/>
<evidence type="ECO:0000313" key="2">
    <source>
        <dbReference type="Proteomes" id="UP000198836"/>
    </source>
</evidence>
<evidence type="ECO:0000313" key="1">
    <source>
        <dbReference type="EMBL" id="SFA43076.1"/>
    </source>
</evidence>
<evidence type="ECO:0008006" key="3">
    <source>
        <dbReference type="Google" id="ProtNLM"/>
    </source>
</evidence>
<protein>
    <recommendedName>
        <fullName evidence="3">Natural product</fullName>
    </recommendedName>
</protein>
<organism evidence="1 2">
    <name type="scientific">Pedobacter suwonensis</name>
    <dbReference type="NCBI Taxonomy" id="332999"/>
    <lineage>
        <taxon>Bacteria</taxon>
        <taxon>Pseudomonadati</taxon>
        <taxon>Bacteroidota</taxon>
        <taxon>Sphingobacteriia</taxon>
        <taxon>Sphingobacteriales</taxon>
        <taxon>Sphingobacteriaceae</taxon>
        <taxon>Pedobacter</taxon>
    </lineage>
</organism>
<keyword evidence="2" id="KW-1185">Reference proteome</keyword>
<dbReference type="NCBIfam" id="NF038153">
    <property type="entry name" value="lant_leader_L1a"/>
    <property type="match status" value="1"/>
</dbReference>
<dbReference type="RefSeq" id="WP_090981140.1">
    <property type="nucleotide sequence ID" value="NZ_CP031708.1"/>
</dbReference>